<dbReference type="InterPro" id="IPR003131">
    <property type="entry name" value="T1-type_BTB"/>
</dbReference>
<reference evidence="4" key="1">
    <citation type="submission" date="2017-02" db="UniProtKB">
        <authorList>
            <consortium name="WormBaseParasite"/>
        </authorList>
    </citation>
    <scope>IDENTIFICATION</scope>
</reference>
<evidence type="ECO:0000313" key="3">
    <source>
        <dbReference type="Proteomes" id="UP000268014"/>
    </source>
</evidence>
<evidence type="ECO:0000313" key="4">
    <source>
        <dbReference type="WBParaSite" id="HPLM_0000103601-mRNA-1"/>
    </source>
</evidence>
<dbReference type="OrthoDB" id="2414723at2759"/>
<protein>
    <submittedName>
        <fullName evidence="4">BTB domain-containing protein</fullName>
    </submittedName>
</protein>
<name>A0A0N4VUR9_HAEPC</name>
<dbReference type="PANTHER" id="PTHR11145:SF8">
    <property type="entry name" value="RE57120P"/>
    <property type="match status" value="1"/>
</dbReference>
<dbReference type="OMA" id="PLCLNAF"/>
<reference evidence="2 3" key="2">
    <citation type="submission" date="2018-11" db="EMBL/GenBank/DDBJ databases">
        <authorList>
            <consortium name="Pathogen Informatics"/>
        </authorList>
    </citation>
    <scope>NUCLEOTIDE SEQUENCE [LARGE SCALE GENOMIC DNA]</scope>
    <source>
        <strain evidence="2 3">MHpl1</strain>
    </source>
</reference>
<organism evidence="4">
    <name type="scientific">Haemonchus placei</name>
    <name type="common">Barber's pole worm</name>
    <dbReference type="NCBI Taxonomy" id="6290"/>
    <lineage>
        <taxon>Eukaryota</taxon>
        <taxon>Metazoa</taxon>
        <taxon>Ecdysozoa</taxon>
        <taxon>Nematoda</taxon>
        <taxon>Chromadorea</taxon>
        <taxon>Rhabditida</taxon>
        <taxon>Rhabditina</taxon>
        <taxon>Rhabditomorpha</taxon>
        <taxon>Strongyloidea</taxon>
        <taxon>Trichostrongylidae</taxon>
        <taxon>Haemonchus</taxon>
    </lineage>
</organism>
<dbReference type="PROSITE" id="PS50097">
    <property type="entry name" value="BTB"/>
    <property type="match status" value="1"/>
</dbReference>
<gene>
    <name evidence="2" type="ORF">HPLM_LOCUS1038</name>
</gene>
<feature type="domain" description="BTB" evidence="1">
    <location>
        <begin position="3"/>
        <end position="75"/>
    </location>
</feature>
<evidence type="ECO:0000313" key="2">
    <source>
        <dbReference type="EMBL" id="VDO07566.1"/>
    </source>
</evidence>
<dbReference type="EMBL" id="UZAF01001151">
    <property type="protein sequence ID" value="VDO07566.1"/>
    <property type="molecule type" value="Genomic_DNA"/>
</dbReference>
<dbReference type="InterPro" id="IPR045068">
    <property type="entry name" value="BACURD1-3"/>
</dbReference>
<dbReference type="SUPFAM" id="SSF54695">
    <property type="entry name" value="POZ domain"/>
    <property type="match status" value="1"/>
</dbReference>
<dbReference type="AlphaFoldDB" id="A0A0N4VUR9"/>
<dbReference type="Gene3D" id="3.30.710.10">
    <property type="entry name" value="Potassium Channel Kv1.1, Chain A"/>
    <property type="match status" value="1"/>
</dbReference>
<dbReference type="InterPro" id="IPR000210">
    <property type="entry name" value="BTB/POZ_dom"/>
</dbReference>
<keyword evidence="3" id="KW-1185">Reference proteome</keyword>
<dbReference type="InterPro" id="IPR011333">
    <property type="entry name" value="SKP1/BTB/POZ_sf"/>
</dbReference>
<accession>A0A0N4VUR9</accession>
<dbReference type="WBParaSite" id="HPLM_0000103601-mRNA-1">
    <property type="protein sequence ID" value="HPLM_0000103601-mRNA-1"/>
    <property type="gene ID" value="HPLM_0000103601"/>
</dbReference>
<dbReference type="GO" id="GO:0051260">
    <property type="term" value="P:protein homooligomerization"/>
    <property type="evidence" value="ECO:0007669"/>
    <property type="project" value="InterPro"/>
</dbReference>
<evidence type="ECO:0000259" key="1">
    <source>
        <dbReference type="PROSITE" id="PS50097"/>
    </source>
</evidence>
<proteinExistence type="predicted"/>
<dbReference type="PANTHER" id="PTHR11145">
    <property type="entry name" value="BTB/POZ DOMAIN-CONTAINING ADAPTER FOR CUL3-MEDIATED RHOA DEGRADATION PROTEIN FAMILY MEMBER"/>
    <property type="match status" value="1"/>
</dbReference>
<sequence length="160" mass="18380">MSTKVKLNVGGQLFETSLRTLEGASKLLELVKDAHHSHEVFAEEKQSDPIFIDRDPELFRVVLRYLRDGKISLTRNDSDIELVRDEAEFYGVESLVEKLRYEQAHRGPFFTGESVVWRDPDIRCLCADVGIHFDGSTEKIPLCLNAFREIKGEFTYLCAR</sequence>
<dbReference type="Pfam" id="PF02214">
    <property type="entry name" value="BTB_2"/>
    <property type="match status" value="1"/>
</dbReference>
<dbReference type="SMART" id="SM00225">
    <property type="entry name" value="BTB"/>
    <property type="match status" value="1"/>
</dbReference>
<dbReference type="CDD" id="cd18316">
    <property type="entry name" value="BTB_POZ_KCTD-like"/>
    <property type="match status" value="1"/>
</dbReference>
<dbReference type="Proteomes" id="UP000268014">
    <property type="component" value="Unassembled WGS sequence"/>
</dbReference>